<dbReference type="InterPro" id="IPR018731">
    <property type="entry name" value="Atg13_N"/>
</dbReference>
<evidence type="ECO:0000256" key="4">
    <source>
        <dbReference type="SAM" id="MobiDB-lite"/>
    </source>
</evidence>
<evidence type="ECO:0000256" key="2">
    <source>
        <dbReference type="ARBA" id="ARBA00023006"/>
    </source>
</evidence>
<sequence length="958" mass="100953">MHKTAYVIATSQCSHPNTAIRSLPPSALPQTHVTGRLGRSTTMSARGEQIISRLFVKVALLISDARENQSARPGTGGKADKWFQLEVMDDGRFQELTQELKELINDRAGMLEMRVRSVLVLGPPEPAQALVLMSDSGRKKRIEIPPEASAIQLEEWSLSLDRLTKLDQVQAGEDPYPGVYKQAIALIRSLYAILRYVPAWQLRRGLVPGSGMKVVVVAALVGREDDRLHEDVLDLTHKLVPDEGDTGTLAFPPIMTPSGAISLRAHYRPNARFELVPLERLWSSALATPASPVGPGQGSTSPASPSPPAPKIDLDSPAFTPTLLATRQRASLTGSGSPLRPASRTGTSPGTVVTPLPTRIRTVSQLSVGGESPRSPPGTDVYGGASGLTRTRRESLLTRGSASGSVTPSNLGPAPPSPRRPSGIINPFKGATLASSPRTITIGSSPLGSGSPRTTPGLGLGTSPRTGIAIMAGAGTGTSPLSAAAGSSPRGTESDGRRSLDSGDATRLNAQPQPIKRYSSSFGHRPGRSESSLGSAGLAGGIGSAGALAVGSLGAGSAGAAGSVGAGSTSTGGSGGQAGGAGAGPHSRLSTIGSQSYLSHTADDDDDLGQFIKEIDSRPQLGLEGSPLGLDTTISTEQFPLASPARERFPRHTEHFPSMSPQAERFPPSSLPTRYSALPHLSPLGRTYEQPALQPFDARQSEGTARTLTDSPRPLPTPLESIPTSPADSVWPIRSGSRERFGGSGPRTSVDNRYGIRGPSTSRERRPMDVLAPLPERLGLGLEERTRAISLGPSTSREPPSPLFTGSPFMTSRRSPFAHERARTTSLTPARDQSLTPSHERERTISFTRRNRTLLTRPEEVEAELERMRESFHASCAPASPREPAPRGLGLEPTPRTGESSGSASGIRRIGPEEVVGRLELSGSNGFAMGARGSVRPGRDTDGWQGGGEWDQRMGGWR</sequence>
<dbReference type="GO" id="GO:1990316">
    <property type="term" value="C:Atg1/ULK1 kinase complex"/>
    <property type="evidence" value="ECO:0007669"/>
    <property type="project" value="InterPro"/>
</dbReference>
<keyword evidence="2 3" id="KW-0072">Autophagy</keyword>
<feature type="compositionally biased region" description="Polar residues" evidence="4">
    <location>
        <begin position="433"/>
        <end position="454"/>
    </location>
</feature>
<comment type="similarity">
    <text evidence="1 3">Belongs to the ATG13 family. Fungi subfamily.</text>
</comment>
<feature type="region of interest" description="Disordered" evidence="4">
    <location>
        <begin position="874"/>
        <end position="958"/>
    </location>
</feature>
<feature type="compositionally biased region" description="Gly residues" evidence="4">
    <location>
        <begin position="558"/>
        <end position="583"/>
    </location>
</feature>
<feature type="region of interest" description="Disordered" evidence="4">
    <location>
        <begin position="791"/>
        <end position="844"/>
    </location>
</feature>
<evidence type="ECO:0000256" key="3">
    <source>
        <dbReference type="RuleBase" id="RU361214"/>
    </source>
</evidence>
<dbReference type="PANTHER" id="PTHR13430:SF4">
    <property type="entry name" value="AUTOPHAGY-RELATED PROTEIN 13"/>
    <property type="match status" value="1"/>
</dbReference>
<feature type="compositionally biased region" description="Polar residues" evidence="4">
    <location>
        <begin position="824"/>
        <end position="837"/>
    </location>
</feature>
<dbReference type="EMBL" id="CAJMWV010000818">
    <property type="protein sequence ID" value="CAE6416316.1"/>
    <property type="molecule type" value="Genomic_DNA"/>
</dbReference>
<dbReference type="AlphaFoldDB" id="A0A8H2X2M0"/>
<feature type="region of interest" description="Disordered" evidence="4">
    <location>
        <begin position="698"/>
        <end position="765"/>
    </location>
</feature>
<evidence type="ECO:0000259" key="5">
    <source>
        <dbReference type="Pfam" id="PF10033"/>
    </source>
</evidence>
<evidence type="ECO:0000313" key="6">
    <source>
        <dbReference type="EMBL" id="CAE6416316.1"/>
    </source>
</evidence>
<dbReference type="GO" id="GO:0034497">
    <property type="term" value="P:protein localization to phagophore assembly site"/>
    <property type="evidence" value="ECO:0007669"/>
    <property type="project" value="TreeGrafter"/>
</dbReference>
<gene>
    <name evidence="6" type="ORF">RDB_LOCUS27594</name>
</gene>
<reference evidence="6" key="1">
    <citation type="submission" date="2021-01" db="EMBL/GenBank/DDBJ databases">
        <authorList>
            <person name="Kaushik A."/>
        </authorList>
    </citation>
    <scope>NUCLEOTIDE SEQUENCE</scope>
    <source>
        <strain evidence="6">AG3-1AP</strain>
    </source>
</reference>
<dbReference type="GO" id="GO:0005829">
    <property type="term" value="C:cytosol"/>
    <property type="evidence" value="ECO:0007669"/>
    <property type="project" value="TreeGrafter"/>
</dbReference>
<proteinExistence type="inferred from homology"/>
<dbReference type="Gene3D" id="3.30.900.10">
    <property type="entry name" value="HORMA domain"/>
    <property type="match status" value="1"/>
</dbReference>
<evidence type="ECO:0000313" key="7">
    <source>
        <dbReference type="Proteomes" id="UP000663831"/>
    </source>
</evidence>
<dbReference type="Proteomes" id="UP000663831">
    <property type="component" value="Unassembled WGS sequence"/>
</dbReference>
<feature type="region of interest" description="Disordered" evidence="4">
    <location>
        <begin position="289"/>
        <end position="534"/>
    </location>
</feature>
<feature type="region of interest" description="Disordered" evidence="4">
    <location>
        <begin position="558"/>
        <end position="591"/>
    </location>
</feature>
<dbReference type="PANTHER" id="PTHR13430">
    <property type="match status" value="1"/>
</dbReference>
<feature type="compositionally biased region" description="Polar residues" evidence="4">
    <location>
        <begin position="508"/>
        <end position="522"/>
    </location>
</feature>
<dbReference type="InterPro" id="IPR036570">
    <property type="entry name" value="HORMA_dom_sf"/>
</dbReference>
<dbReference type="GO" id="GO:0000423">
    <property type="term" value="P:mitophagy"/>
    <property type="evidence" value="ECO:0007669"/>
    <property type="project" value="TreeGrafter"/>
</dbReference>
<dbReference type="InterPro" id="IPR040182">
    <property type="entry name" value="ATG13"/>
</dbReference>
<feature type="compositionally biased region" description="Polar residues" evidence="4">
    <location>
        <begin position="323"/>
        <end position="336"/>
    </location>
</feature>
<feature type="domain" description="Autophagy-related protein 13 N-terminal" evidence="5">
    <location>
        <begin position="51"/>
        <end position="273"/>
    </location>
</feature>
<comment type="caution">
    <text evidence="6">The sequence shown here is derived from an EMBL/GenBank/DDBJ whole genome shotgun (WGS) entry which is preliminary data.</text>
</comment>
<dbReference type="Pfam" id="PF10033">
    <property type="entry name" value="ATG13"/>
    <property type="match status" value="1"/>
</dbReference>
<feature type="compositionally biased region" description="Basic and acidic residues" evidence="4">
    <location>
        <begin position="492"/>
        <end position="501"/>
    </location>
</feature>
<evidence type="ECO:0000256" key="1">
    <source>
        <dbReference type="ARBA" id="ARBA00005246"/>
    </source>
</evidence>
<dbReference type="GO" id="GO:0000407">
    <property type="term" value="C:phagophore assembly site"/>
    <property type="evidence" value="ECO:0007669"/>
    <property type="project" value="TreeGrafter"/>
</dbReference>
<dbReference type="GO" id="GO:0034727">
    <property type="term" value="P:piecemeal microautophagy of the nucleus"/>
    <property type="evidence" value="ECO:0007669"/>
    <property type="project" value="TreeGrafter"/>
</dbReference>
<organism evidence="6 7">
    <name type="scientific">Rhizoctonia solani</name>
    <dbReference type="NCBI Taxonomy" id="456999"/>
    <lineage>
        <taxon>Eukaryota</taxon>
        <taxon>Fungi</taxon>
        <taxon>Dikarya</taxon>
        <taxon>Basidiomycota</taxon>
        <taxon>Agaricomycotina</taxon>
        <taxon>Agaricomycetes</taxon>
        <taxon>Cantharellales</taxon>
        <taxon>Ceratobasidiaceae</taxon>
        <taxon>Rhizoctonia</taxon>
    </lineage>
</organism>
<protein>
    <recommendedName>
        <fullName evidence="3">Autophagy-related protein 13</fullName>
    </recommendedName>
</protein>
<feature type="compositionally biased region" description="Polar residues" evidence="4">
    <location>
        <begin position="701"/>
        <end position="710"/>
    </location>
</feature>
<accession>A0A8H2X2M0</accession>
<feature type="compositionally biased region" description="Low complexity" evidence="4">
    <location>
        <begin position="898"/>
        <end position="909"/>
    </location>
</feature>
<name>A0A8H2X2M0_9AGAM</name>